<evidence type="ECO:0000313" key="2">
    <source>
        <dbReference type="EMBL" id="KAI1877608.1"/>
    </source>
</evidence>
<name>A0A9P9WSK5_9PEZI</name>
<keyword evidence="1" id="KW-1133">Transmembrane helix</keyword>
<feature type="transmembrane region" description="Helical" evidence="1">
    <location>
        <begin position="788"/>
        <end position="807"/>
    </location>
</feature>
<accession>A0A9P9WSK5</accession>
<comment type="caution">
    <text evidence="2">The sequence shown here is derived from an EMBL/GenBank/DDBJ whole genome shotgun (WGS) entry which is preliminary data.</text>
</comment>
<feature type="transmembrane region" description="Helical" evidence="1">
    <location>
        <begin position="752"/>
        <end position="776"/>
    </location>
</feature>
<sequence>MAGWVSGDKTRSTWQVLLLPLCFISLLISGIAIGKANSYRQYDSVRLKGRWNAALDLLVTPPTARAIEQDQLLRRHYADALGFTAETTKWLAERYPSKHLDEARALLDKYATEVVTPRDQPDRDVSTRHLAVRQNPFEAIGNLLGLGGDKSGNKNDSSILSGIGDVLKNGLAGIGQDLLGDVAGAGMFLGIGVGQGAASGLNLTTAQKAKAVGDGVAAASGMESTGLNPAIRNLGSGLSGTLVGSIDLSSVGGGDTIGPAVMGLATGIGNGAVSGLKIKNITAPVANQTNGFNLAGILETFGFGLTSTVTSNIDTNTLSGGPMSQDLAAQIPSAVLSLAQGIGNGAVSGLKINQNVAPPTGTNVPDIAGAFGFGLSQSVTSNVDINALSQGNGTNLDIMKILPSAATGLGRGLGEGIPIGLGVQPDPGTLPVKTMPDGSLDFEGISENFAMGLTSRVLANGTLSKLMSMSSPGGGALGSLDIGKAAGGLARGLLQGAGDSVKAMGGVQAILEGKATTPTGPIPETPVQFNDSLNGAAVGFGQGFGSQGVTVIQSLIGQAKVVTQKRDIDGTSAVKDTEVASVKPRQTGIVVSNSTGTTFNLSALIDAEGISTLLQKGIDALTCEGVGGLFLVLSGLANGGAIPSDPQSADTLAQFKDVLPKGVLHFTNEGNTYELDMQQVVDGLGGGLSGAADGLTINGNKASTFVGFLIFHVILGIVAMLNVLPLILGLESARNLLVRIRKPHHFTWAGKWTSIGWFFFIAPSLILIIIFGSLAMGNAGHFRTAHGVLGLLTVIDGLAAVGLHYAVRLFGSPPGQPPTTMQRVRTYNNQVLLILTIATSLSGFGDLSKITVCLTRIVSLEMAIAAGFGLSSVYTIGSTITQLDLFLEFRDARMRKKGLMGRNEGSVGQIKGKVEVVS</sequence>
<keyword evidence="1" id="KW-0812">Transmembrane</keyword>
<reference evidence="2" key="1">
    <citation type="submission" date="2021-03" db="EMBL/GenBank/DDBJ databases">
        <title>Revisited historic fungal species revealed as producer of novel bioactive compounds through whole genome sequencing and comparative genomics.</title>
        <authorList>
            <person name="Vignolle G.A."/>
            <person name="Hochenegger N."/>
            <person name="Mach R.L."/>
            <person name="Mach-Aigner A.R."/>
            <person name="Javad Rahimi M."/>
            <person name="Salim K.A."/>
            <person name="Chan C.M."/>
            <person name="Lim L.B.L."/>
            <person name="Cai F."/>
            <person name="Druzhinina I.S."/>
            <person name="U'Ren J.M."/>
            <person name="Derntl C."/>
        </authorList>
    </citation>
    <scope>NUCLEOTIDE SEQUENCE</scope>
    <source>
        <strain evidence="2">TUCIM 5799</strain>
    </source>
</reference>
<dbReference type="Proteomes" id="UP000829685">
    <property type="component" value="Unassembled WGS sequence"/>
</dbReference>
<evidence type="ECO:0000313" key="3">
    <source>
        <dbReference type="Proteomes" id="UP000829685"/>
    </source>
</evidence>
<dbReference type="EMBL" id="JAFIMR010000006">
    <property type="protein sequence ID" value="KAI1877608.1"/>
    <property type="molecule type" value="Genomic_DNA"/>
</dbReference>
<protein>
    <submittedName>
        <fullName evidence="2">Uncharacterized protein</fullName>
    </submittedName>
</protein>
<feature type="transmembrane region" description="Helical" evidence="1">
    <location>
        <begin position="864"/>
        <end position="887"/>
    </location>
</feature>
<evidence type="ECO:0000256" key="1">
    <source>
        <dbReference type="SAM" id="Phobius"/>
    </source>
</evidence>
<proteinExistence type="predicted"/>
<gene>
    <name evidence="2" type="ORF">JX265_003616</name>
</gene>
<dbReference type="AlphaFoldDB" id="A0A9P9WSK5"/>
<keyword evidence="3" id="KW-1185">Reference proteome</keyword>
<feature type="transmembrane region" description="Helical" evidence="1">
    <location>
        <begin position="705"/>
        <end position="731"/>
    </location>
</feature>
<organism evidence="2 3">
    <name type="scientific">Neoarthrinium moseri</name>
    <dbReference type="NCBI Taxonomy" id="1658444"/>
    <lineage>
        <taxon>Eukaryota</taxon>
        <taxon>Fungi</taxon>
        <taxon>Dikarya</taxon>
        <taxon>Ascomycota</taxon>
        <taxon>Pezizomycotina</taxon>
        <taxon>Sordariomycetes</taxon>
        <taxon>Xylariomycetidae</taxon>
        <taxon>Amphisphaeriales</taxon>
        <taxon>Apiosporaceae</taxon>
        <taxon>Neoarthrinium</taxon>
    </lineage>
</organism>
<feature type="transmembrane region" description="Helical" evidence="1">
    <location>
        <begin position="827"/>
        <end position="844"/>
    </location>
</feature>
<keyword evidence="1" id="KW-0472">Membrane</keyword>